<organism evidence="2 3">
    <name type="scientific">Vibrio scophthalmi</name>
    <dbReference type="NCBI Taxonomy" id="45658"/>
    <lineage>
        <taxon>Bacteria</taxon>
        <taxon>Pseudomonadati</taxon>
        <taxon>Pseudomonadota</taxon>
        <taxon>Gammaproteobacteria</taxon>
        <taxon>Vibrionales</taxon>
        <taxon>Vibrionaceae</taxon>
        <taxon>Vibrio</taxon>
    </lineage>
</organism>
<dbReference type="AlphaFoldDB" id="A0A1C7FGE0"/>
<dbReference type="PATRIC" id="fig|45658.7.peg.3932"/>
<keyword evidence="1" id="KW-0732">Signal</keyword>
<dbReference type="RefSeq" id="WP_065546616.1">
    <property type="nucleotide sequence ID" value="NZ_CP016415.1"/>
</dbReference>
<dbReference type="EMBL" id="CP016415">
    <property type="protein sequence ID" value="ANU39001.1"/>
    <property type="molecule type" value="Genomic_DNA"/>
</dbReference>
<reference evidence="2 3" key="1">
    <citation type="submission" date="2016-07" db="EMBL/GenBank/DDBJ databases">
        <title>Genome sequencing of Vibrio scophthalmi strain VS-05, an isolated from Paralichthys olivaceus.</title>
        <authorList>
            <person name="Han H.-J."/>
        </authorList>
    </citation>
    <scope>NUCLEOTIDE SEQUENCE [LARGE SCALE GENOMIC DNA]</scope>
    <source>
        <strain evidence="2 3">VS-05</strain>
    </source>
</reference>
<sequence>MKPFIPLITFLFGCVSTSLLANDVMVDTRCFSSPNGKINLELKTYLDRDIGWVGGQVRYKQSESHIPLVYQGEETINEVPDRPWEFKHTWLEIVDGKINGRYEFHSQGAVMWNLHYIHSSGRSVDLSNQSYNLDDNGQCIWSSN</sequence>
<dbReference type="Proteomes" id="UP000092528">
    <property type="component" value="Chromosome 2"/>
</dbReference>
<evidence type="ECO:0000313" key="3">
    <source>
        <dbReference type="Proteomes" id="UP000092528"/>
    </source>
</evidence>
<name>A0A1C7FGE0_9VIBR</name>
<evidence type="ECO:0000313" key="2">
    <source>
        <dbReference type="EMBL" id="ANU39001.1"/>
    </source>
</evidence>
<dbReference type="STRING" id="45658.VSVS12_03280"/>
<accession>A0A1C7FGE0</accession>
<protein>
    <submittedName>
        <fullName evidence="2">Uncharacterized protein</fullName>
    </submittedName>
</protein>
<evidence type="ECO:0000256" key="1">
    <source>
        <dbReference type="SAM" id="SignalP"/>
    </source>
</evidence>
<feature type="signal peptide" evidence="1">
    <location>
        <begin position="1"/>
        <end position="21"/>
    </location>
</feature>
<feature type="chain" id="PRO_5008885667" evidence="1">
    <location>
        <begin position="22"/>
        <end position="144"/>
    </location>
</feature>
<keyword evidence="3" id="KW-1185">Reference proteome</keyword>
<proteinExistence type="predicted"/>
<gene>
    <name evidence="2" type="ORF">VSVS05_03965</name>
</gene>